<protein>
    <recommendedName>
        <fullName evidence="9">Transcription cofactor vestigial-like protein 2</fullName>
    </recommendedName>
</protein>
<dbReference type="OMA" id="MAINMDA"/>
<evidence type="ECO:0000313" key="7">
    <source>
        <dbReference type="EMBL" id="GCC28365.1"/>
    </source>
</evidence>
<evidence type="ECO:0000256" key="6">
    <source>
        <dbReference type="SAM" id="MobiDB-lite"/>
    </source>
</evidence>
<feature type="region of interest" description="Disordered" evidence="6">
    <location>
        <begin position="119"/>
        <end position="142"/>
    </location>
</feature>
<gene>
    <name evidence="7" type="ORF">chiPu_0006795</name>
</gene>
<feature type="region of interest" description="Disordered" evidence="6">
    <location>
        <begin position="160"/>
        <end position="189"/>
    </location>
</feature>
<dbReference type="GO" id="GO:0006355">
    <property type="term" value="P:regulation of DNA-templated transcription"/>
    <property type="evidence" value="ECO:0007669"/>
    <property type="project" value="InterPro"/>
</dbReference>
<dbReference type="EMBL" id="BEZZ01000201">
    <property type="protein sequence ID" value="GCC28365.1"/>
    <property type="molecule type" value="Genomic_DNA"/>
</dbReference>
<evidence type="ECO:0000256" key="4">
    <source>
        <dbReference type="ARBA" id="ARBA00023242"/>
    </source>
</evidence>
<evidence type="ECO:0000256" key="1">
    <source>
        <dbReference type="ARBA" id="ARBA00004123"/>
    </source>
</evidence>
<evidence type="ECO:0000256" key="3">
    <source>
        <dbReference type="ARBA" id="ARBA00023163"/>
    </source>
</evidence>
<dbReference type="GO" id="GO:0005634">
    <property type="term" value="C:nucleus"/>
    <property type="evidence" value="ECO:0007669"/>
    <property type="project" value="UniProtKB-SubCell"/>
</dbReference>
<evidence type="ECO:0000313" key="8">
    <source>
        <dbReference type="Proteomes" id="UP000287033"/>
    </source>
</evidence>
<organism evidence="7 8">
    <name type="scientific">Chiloscyllium punctatum</name>
    <name type="common">Brownbanded bambooshark</name>
    <name type="synonym">Hemiscyllium punctatum</name>
    <dbReference type="NCBI Taxonomy" id="137246"/>
    <lineage>
        <taxon>Eukaryota</taxon>
        <taxon>Metazoa</taxon>
        <taxon>Chordata</taxon>
        <taxon>Craniata</taxon>
        <taxon>Vertebrata</taxon>
        <taxon>Chondrichthyes</taxon>
        <taxon>Elasmobranchii</taxon>
        <taxon>Galeomorphii</taxon>
        <taxon>Galeoidea</taxon>
        <taxon>Orectolobiformes</taxon>
        <taxon>Hemiscylliidae</taxon>
        <taxon>Chiloscyllium</taxon>
    </lineage>
</organism>
<dbReference type="AlphaFoldDB" id="A0A401SD97"/>
<keyword evidence="4" id="KW-0539">Nucleus</keyword>
<proteinExistence type="inferred from homology"/>
<comment type="similarity">
    <text evidence="5">Belongs to the vestigial family.</text>
</comment>
<sequence length="298" mass="32654">MGAEAVGANERTWGSASEKPGVGCYYWNRIMSPPTRRCLKRETGPVLSKTLSVYPRVQGVAMEGGTSSTGRPGKEDSLLDKDRPEAEYINSKCVLFTYFNGDISSTVDEHFTRALSNYSPESRSYKPRKSTAGSSEGTSLTQRNFPASFWDSNYQVPAPCPAPAASSSSSSSSIDSPPAELHFSPTEPYPGPLHPHLAQPPEHWHYPLGASLSPQGAAYHHPRTIRELYPVNPNLDPRYSSLLVPTLRSSRLQPAISGQETSSPWTGVFPTAEVTQTLNLNVEAGLQNHDRAKDVFWF</sequence>
<dbReference type="PANTHER" id="PTHR15950">
    <property type="entry name" value="TRANSCRIPTION COFACTOR VESTIGIAL-LIKE PROTEIN"/>
    <property type="match status" value="1"/>
</dbReference>
<feature type="compositionally biased region" description="Low complexity" evidence="6">
    <location>
        <begin position="163"/>
        <end position="179"/>
    </location>
</feature>
<comment type="caution">
    <text evidence="7">The sequence shown here is derived from an EMBL/GenBank/DDBJ whole genome shotgun (WGS) entry which is preliminary data.</text>
</comment>
<evidence type="ECO:0000256" key="2">
    <source>
        <dbReference type="ARBA" id="ARBA00023015"/>
    </source>
</evidence>
<comment type="subcellular location">
    <subcellularLocation>
        <location evidence="1">Nucleus</location>
    </subcellularLocation>
</comment>
<dbReference type="STRING" id="137246.A0A401SD97"/>
<dbReference type="Proteomes" id="UP000287033">
    <property type="component" value="Unassembled WGS sequence"/>
</dbReference>
<name>A0A401SD97_CHIPU</name>
<dbReference type="Pfam" id="PF07545">
    <property type="entry name" value="Vg_Tdu"/>
    <property type="match status" value="1"/>
</dbReference>
<evidence type="ECO:0000256" key="5">
    <source>
        <dbReference type="ARBA" id="ARBA00025784"/>
    </source>
</evidence>
<accession>A0A401SD97</accession>
<dbReference type="OrthoDB" id="10069705at2759"/>
<dbReference type="InterPro" id="IPR011520">
    <property type="entry name" value="Vg_fam"/>
</dbReference>
<evidence type="ECO:0008006" key="9">
    <source>
        <dbReference type="Google" id="ProtNLM"/>
    </source>
</evidence>
<keyword evidence="3" id="KW-0804">Transcription</keyword>
<dbReference type="PANTHER" id="PTHR15950:SF15">
    <property type="entry name" value="PROTEIN VESTIGIAL"/>
    <property type="match status" value="1"/>
</dbReference>
<feature type="compositionally biased region" description="Polar residues" evidence="6">
    <location>
        <begin position="131"/>
        <end position="142"/>
    </location>
</feature>
<reference evidence="7 8" key="1">
    <citation type="journal article" date="2018" name="Nat. Ecol. Evol.">
        <title>Shark genomes provide insights into elasmobranch evolution and the origin of vertebrates.</title>
        <authorList>
            <person name="Hara Y"/>
            <person name="Yamaguchi K"/>
            <person name="Onimaru K"/>
            <person name="Kadota M"/>
            <person name="Koyanagi M"/>
            <person name="Keeley SD"/>
            <person name="Tatsumi K"/>
            <person name="Tanaka K"/>
            <person name="Motone F"/>
            <person name="Kageyama Y"/>
            <person name="Nozu R"/>
            <person name="Adachi N"/>
            <person name="Nishimura O"/>
            <person name="Nakagawa R"/>
            <person name="Tanegashima C"/>
            <person name="Kiyatake I"/>
            <person name="Matsumoto R"/>
            <person name="Murakumo K"/>
            <person name="Nishida K"/>
            <person name="Terakita A"/>
            <person name="Kuratani S"/>
            <person name="Sato K"/>
            <person name="Hyodo S Kuraku.S."/>
        </authorList>
    </citation>
    <scope>NUCLEOTIDE SEQUENCE [LARGE SCALE GENOMIC DNA]</scope>
</reference>
<keyword evidence="8" id="KW-1185">Reference proteome</keyword>
<keyword evidence="2" id="KW-0805">Transcription regulation</keyword>